<dbReference type="OrthoDB" id="10480056at2759"/>
<evidence type="ECO:0000256" key="1">
    <source>
        <dbReference type="SAM" id="MobiDB-lite"/>
    </source>
</evidence>
<evidence type="ECO:0000313" key="2">
    <source>
        <dbReference type="EMBL" id="GBL89395.1"/>
    </source>
</evidence>
<accession>A0A4Y2BDF0</accession>
<feature type="region of interest" description="Disordered" evidence="1">
    <location>
        <begin position="1"/>
        <end position="57"/>
    </location>
</feature>
<organism evidence="2 3">
    <name type="scientific">Araneus ventricosus</name>
    <name type="common">Orbweaver spider</name>
    <name type="synonym">Epeira ventricosa</name>
    <dbReference type="NCBI Taxonomy" id="182803"/>
    <lineage>
        <taxon>Eukaryota</taxon>
        <taxon>Metazoa</taxon>
        <taxon>Ecdysozoa</taxon>
        <taxon>Arthropoda</taxon>
        <taxon>Chelicerata</taxon>
        <taxon>Arachnida</taxon>
        <taxon>Araneae</taxon>
        <taxon>Araneomorphae</taxon>
        <taxon>Entelegynae</taxon>
        <taxon>Araneoidea</taxon>
        <taxon>Araneidae</taxon>
        <taxon>Araneus</taxon>
    </lineage>
</organism>
<keyword evidence="3" id="KW-1185">Reference proteome</keyword>
<gene>
    <name evidence="2" type="ORF">AVEN_225907_1</name>
</gene>
<sequence>MANSKSSEDSVEFSVRQTRPAVTERPTGRSTAVTSGNREHGRVPSIEETGRSHKESCQVYTEDVPRLPNATVAIHWLNYVPHDNKCCHTTVY</sequence>
<dbReference type="EMBL" id="BGPR01000064">
    <property type="protein sequence ID" value="GBL89395.1"/>
    <property type="molecule type" value="Genomic_DNA"/>
</dbReference>
<evidence type="ECO:0000313" key="3">
    <source>
        <dbReference type="Proteomes" id="UP000499080"/>
    </source>
</evidence>
<proteinExistence type="predicted"/>
<dbReference type="Proteomes" id="UP000499080">
    <property type="component" value="Unassembled WGS sequence"/>
</dbReference>
<dbReference type="AlphaFoldDB" id="A0A4Y2BDF0"/>
<comment type="caution">
    <text evidence="2">The sequence shown here is derived from an EMBL/GenBank/DDBJ whole genome shotgun (WGS) entry which is preliminary data.</text>
</comment>
<protein>
    <submittedName>
        <fullName evidence="2">Uncharacterized protein</fullName>
    </submittedName>
</protein>
<name>A0A4Y2BDF0_ARAVE</name>
<reference evidence="2 3" key="1">
    <citation type="journal article" date="2019" name="Sci. Rep.">
        <title>Orb-weaving spider Araneus ventricosus genome elucidates the spidroin gene catalogue.</title>
        <authorList>
            <person name="Kono N."/>
            <person name="Nakamura H."/>
            <person name="Ohtoshi R."/>
            <person name="Moran D.A.P."/>
            <person name="Shinohara A."/>
            <person name="Yoshida Y."/>
            <person name="Fujiwara M."/>
            <person name="Mori M."/>
            <person name="Tomita M."/>
            <person name="Arakawa K."/>
        </authorList>
    </citation>
    <scope>NUCLEOTIDE SEQUENCE [LARGE SCALE GENOMIC DNA]</scope>
</reference>